<dbReference type="EMBL" id="RYYR01000005">
    <property type="protein sequence ID" value="RUL55171.1"/>
    <property type="molecule type" value="Genomic_DNA"/>
</dbReference>
<dbReference type="PANTHER" id="PTHR30250:SF10">
    <property type="entry name" value="LIPOPOLYSACCHARIDE BIOSYNTHESIS PROTEIN WZXC"/>
    <property type="match status" value="1"/>
</dbReference>
<name>A0A432LFM6_9BACI</name>
<dbReference type="CDD" id="cd13127">
    <property type="entry name" value="MATE_tuaB_like"/>
    <property type="match status" value="1"/>
</dbReference>
<sequence>MGSEITKIKVITSLIWKLLERIGVQGIQFLVTILLARLILPEEFGLFVLVSIFIILANVFIQSGFNIALIQKKNADELDFSSVFFLNIFVASICYIIFYLTSPYIATFFEQPQATTILRILSITLFFGAINSIQNAIIARNMQFKKLFISSISAVVISGIVGLAMAYAKLGIWALVAQQLTQQLVVTVNLLITVNWRPKFLFSFNRIKSLFSFGWKLLVSALIDTLNNNIRNLIIGKMFSPASLAFYNRGEQFPSIIISNINSSIQSVLFPVLATEQDDRKRVKEIVRRSIVTSSFIIFPMMIGLGIVAEPVVQILLTDTWLPAVPFLQIFCAVYALWPIQTTNLQAINAIGRSDIFLRIEVIKKIIGLLVLVISIPFGIYGIALGIVCNGIIATFINSYPNIKLLNYSLFEQLRDVLPSFFISVIMGIVVFSIQFLNLMPLILLLIQILVGIVVYICLAILFKLECFSYLLSVVKELSKRKKHVTV</sequence>
<evidence type="ECO:0000256" key="1">
    <source>
        <dbReference type="ARBA" id="ARBA00004651"/>
    </source>
</evidence>
<dbReference type="InterPro" id="IPR050833">
    <property type="entry name" value="Poly_Biosynth_Transport"/>
</dbReference>
<evidence type="ECO:0000256" key="3">
    <source>
        <dbReference type="ARBA" id="ARBA00022475"/>
    </source>
</evidence>
<dbReference type="Pfam" id="PF13440">
    <property type="entry name" value="Polysacc_synt_3"/>
    <property type="match status" value="1"/>
</dbReference>
<feature type="transmembrane region" description="Helical" evidence="7">
    <location>
        <begin position="442"/>
        <end position="463"/>
    </location>
</feature>
<reference evidence="8 9" key="1">
    <citation type="submission" date="2018-12" db="EMBL/GenBank/DDBJ databases">
        <title>Lysinibacillus antri sp. nov., isolated from a cave soil.</title>
        <authorList>
            <person name="Narsing Rao M.P."/>
            <person name="Zhang H."/>
            <person name="Dong Z.-Y."/>
            <person name="Niu X.-K."/>
            <person name="Zhang K."/>
            <person name="Fang B.-Z."/>
            <person name="Kang Y.-Q."/>
            <person name="Xiao M."/>
            <person name="Li W.-J."/>
        </authorList>
    </citation>
    <scope>NUCLEOTIDE SEQUENCE [LARGE SCALE GENOMIC DNA]</scope>
    <source>
        <strain evidence="8 9">SYSU K30002</strain>
    </source>
</reference>
<gene>
    <name evidence="8" type="ORF">EK386_05440</name>
</gene>
<keyword evidence="6 7" id="KW-0472">Membrane</keyword>
<feature type="transmembrane region" description="Helical" evidence="7">
    <location>
        <begin position="117"/>
        <end position="138"/>
    </location>
</feature>
<dbReference type="RefSeq" id="WP_126658020.1">
    <property type="nucleotide sequence ID" value="NZ_RYYR01000005.1"/>
</dbReference>
<feature type="transmembrane region" description="Helical" evidence="7">
    <location>
        <begin position="290"/>
        <end position="309"/>
    </location>
</feature>
<feature type="transmembrane region" description="Helical" evidence="7">
    <location>
        <begin position="82"/>
        <end position="105"/>
    </location>
</feature>
<evidence type="ECO:0000256" key="2">
    <source>
        <dbReference type="ARBA" id="ARBA00007430"/>
    </source>
</evidence>
<feature type="transmembrane region" description="Helical" evidence="7">
    <location>
        <begin position="147"/>
        <end position="168"/>
    </location>
</feature>
<feature type="transmembrane region" description="Helical" evidence="7">
    <location>
        <begin position="180"/>
        <end position="198"/>
    </location>
</feature>
<evidence type="ECO:0000313" key="8">
    <source>
        <dbReference type="EMBL" id="RUL55171.1"/>
    </source>
</evidence>
<dbReference type="PANTHER" id="PTHR30250">
    <property type="entry name" value="PST FAMILY PREDICTED COLANIC ACID TRANSPORTER"/>
    <property type="match status" value="1"/>
</dbReference>
<dbReference type="GO" id="GO:0005886">
    <property type="term" value="C:plasma membrane"/>
    <property type="evidence" value="ECO:0007669"/>
    <property type="project" value="UniProtKB-SubCell"/>
</dbReference>
<keyword evidence="9" id="KW-1185">Reference proteome</keyword>
<organism evidence="8 9">
    <name type="scientific">Lysinibacillus antri</name>
    <dbReference type="NCBI Taxonomy" id="2498145"/>
    <lineage>
        <taxon>Bacteria</taxon>
        <taxon>Bacillati</taxon>
        <taxon>Bacillota</taxon>
        <taxon>Bacilli</taxon>
        <taxon>Bacillales</taxon>
        <taxon>Bacillaceae</taxon>
        <taxon>Lysinibacillus</taxon>
    </lineage>
</organism>
<comment type="caution">
    <text evidence="8">The sequence shown here is derived from an EMBL/GenBank/DDBJ whole genome shotgun (WGS) entry which is preliminary data.</text>
</comment>
<feature type="transmembrane region" description="Helical" evidence="7">
    <location>
        <begin position="21"/>
        <end position="40"/>
    </location>
</feature>
<evidence type="ECO:0000256" key="6">
    <source>
        <dbReference type="ARBA" id="ARBA00023136"/>
    </source>
</evidence>
<keyword evidence="4 7" id="KW-0812">Transmembrane</keyword>
<feature type="transmembrane region" description="Helical" evidence="7">
    <location>
        <begin position="46"/>
        <end position="70"/>
    </location>
</feature>
<dbReference type="Proteomes" id="UP000287910">
    <property type="component" value="Unassembled WGS sequence"/>
</dbReference>
<evidence type="ECO:0000256" key="4">
    <source>
        <dbReference type="ARBA" id="ARBA00022692"/>
    </source>
</evidence>
<keyword evidence="3" id="KW-1003">Cell membrane</keyword>
<keyword evidence="5 7" id="KW-1133">Transmembrane helix</keyword>
<comment type="subcellular location">
    <subcellularLocation>
        <location evidence="1">Cell membrane</location>
        <topology evidence="1">Multi-pass membrane protein</topology>
    </subcellularLocation>
</comment>
<comment type="similarity">
    <text evidence="2">Belongs to the polysaccharide synthase family.</text>
</comment>
<feature type="transmembrane region" description="Helical" evidence="7">
    <location>
        <begin position="321"/>
        <end position="338"/>
    </location>
</feature>
<evidence type="ECO:0000256" key="7">
    <source>
        <dbReference type="SAM" id="Phobius"/>
    </source>
</evidence>
<accession>A0A432LFM6</accession>
<proteinExistence type="inferred from homology"/>
<dbReference type="AlphaFoldDB" id="A0A432LFM6"/>
<protein>
    <submittedName>
        <fullName evidence="8">Lipopolysaccharide biosynthesis protein</fullName>
    </submittedName>
</protein>
<feature type="transmembrane region" description="Helical" evidence="7">
    <location>
        <begin position="417"/>
        <end position="437"/>
    </location>
</feature>
<evidence type="ECO:0000256" key="5">
    <source>
        <dbReference type="ARBA" id="ARBA00022989"/>
    </source>
</evidence>
<feature type="transmembrane region" description="Helical" evidence="7">
    <location>
        <begin position="366"/>
        <end position="397"/>
    </location>
</feature>
<evidence type="ECO:0000313" key="9">
    <source>
        <dbReference type="Proteomes" id="UP000287910"/>
    </source>
</evidence>